<name>A0A072NE44_9GAMM</name>
<keyword evidence="1" id="KW-1133">Transmembrane helix</keyword>
<protein>
    <submittedName>
        <fullName evidence="2">Uncharacterized protein</fullName>
    </submittedName>
</protein>
<feature type="transmembrane region" description="Helical" evidence="1">
    <location>
        <begin position="397"/>
        <end position="417"/>
    </location>
</feature>
<dbReference type="EMBL" id="ANIE01000005">
    <property type="protein sequence ID" value="KEF31365.1"/>
    <property type="molecule type" value="Genomic_DNA"/>
</dbReference>
<evidence type="ECO:0000256" key="1">
    <source>
        <dbReference type="SAM" id="Phobius"/>
    </source>
</evidence>
<dbReference type="AlphaFoldDB" id="A0A072NE44"/>
<keyword evidence="1" id="KW-0472">Membrane</keyword>
<feature type="transmembrane region" description="Helical" evidence="1">
    <location>
        <begin position="356"/>
        <end position="377"/>
    </location>
</feature>
<dbReference type="Proteomes" id="UP000035057">
    <property type="component" value="Unassembled WGS sequence"/>
</dbReference>
<accession>A0A072NE44</accession>
<sequence length="420" mass="46893">MGIPPSESLLGASDTLKAFPWPWANGYGTLDHDNLPEFFQPFECYTVDTSACTEASESMAQLTKAWSGTVDCCQLYLYDDTIALLQLDISLPSNLPAIHQALLSGELDKTLSNLASDIYNLCLYPLFHEYCLNFRSRFGSRQQQNEHQLRDPNKLQVFKDVTFDRQHAPPSHVLWTGRYAAIAPSVLATSLGEALHEWASFPGTREQLGEKGHYVGSGNILITGGSSAAIRDDWLRGLSLCQFYNAILFIYGSILKSSYSQLTDLLGARRTRNRELNRLMKDVTLSLDHLEFTRLEFNEARVGVQGERARIVEDTCAAWKLDNLIASALERTDLIRSRIARLLDERKSRVDKTVELILAGIGGVALVDLFISLTTAARDLREDDIPGLLDAFLWLPPDGSIGLSSLLLILVFAYIYLAKR</sequence>
<reference evidence="2 3" key="1">
    <citation type="submission" date="2012-12" db="EMBL/GenBank/DDBJ databases">
        <title>Genome assembly of Marinobacter sp. AK21.</title>
        <authorList>
            <person name="Khatri I."/>
            <person name="Kumar R."/>
            <person name="Vaidya B."/>
            <person name="Subramanian S."/>
            <person name="Pinnaka A."/>
        </authorList>
    </citation>
    <scope>NUCLEOTIDE SEQUENCE [LARGE SCALE GENOMIC DNA]</scope>
    <source>
        <strain evidence="2 3">AK21</strain>
    </source>
</reference>
<keyword evidence="1" id="KW-0812">Transmembrane</keyword>
<evidence type="ECO:0000313" key="2">
    <source>
        <dbReference type="EMBL" id="KEF31365.1"/>
    </source>
</evidence>
<dbReference type="STRING" id="1137280.D777_01714"/>
<dbReference type="PATRIC" id="fig|1137280.3.peg.1529"/>
<proteinExistence type="predicted"/>
<organism evidence="2 3">
    <name type="scientific">Marinobacter nitratireducens</name>
    <dbReference type="NCBI Taxonomy" id="1137280"/>
    <lineage>
        <taxon>Bacteria</taxon>
        <taxon>Pseudomonadati</taxon>
        <taxon>Pseudomonadota</taxon>
        <taxon>Gammaproteobacteria</taxon>
        <taxon>Pseudomonadales</taxon>
        <taxon>Marinobacteraceae</taxon>
        <taxon>Marinobacter</taxon>
    </lineage>
</organism>
<keyword evidence="3" id="KW-1185">Reference proteome</keyword>
<gene>
    <name evidence="2" type="ORF">D777_01714</name>
</gene>
<comment type="caution">
    <text evidence="2">The sequence shown here is derived from an EMBL/GenBank/DDBJ whole genome shotgun (WGS) entry which is preliminary data.</text>
</comment>
<evidence type="ECO:0000313" key="3">
    <source>
        <dbReference type="Proteomes" id="UP000035057"/>
    </source>
</evidence>